<keyword evidence="6 7" id="KW-0975">Bacterial flagellum</keyword>
<evidence type="ECO:0000256" key="4">
    <source>
        <dbReference type="ARBA" id="ARBA00016244"/>
    </source>
</evidence>
<protein>
    <recommendedName>
        <fullName evidence="4 7">Flagellar hook-associated protein 1</fullName>
        <shortName evidence="7">HAP1</shortName>
    </recommendedName>
</protein>
<evidence type="ECO:0000256" key="6">
    <source>
        <dbReference type="ARBA" id="ARBA00023143"/>
    </source>
</evidence>
<evidence type="ECO:0000256" key="3">
    <source>
        <dbReference type="ARBA" id="ARBA00009677"/>
    </source>
</evidence>
<comment type="subcellular location">
    <subcellularLocation>
        <location evidence="1 7">Bacterial flagellum</location>
    </subcellularLocation>
    <subcellularLocation>
        <location evidence="2 7">Secreted</location>
    </subcellularLocation>
</comment>
<organism evidence="10 11">
    <name type="scientific">Tissierella praeacuta DSM 18095</name>
    <dbReference type="NCBI Taxonomy" id="1123404"/>
    <lineage>
        <taxon>Bacteria</taxon>
        <taxon>Bacillati</taxon>
        <taxon>Bacillota</taxon>
        <taxon>Tissierellia</taxon>
        <taxon>Tissierellales</taxon>
        <taxon>Tissierellaceae</taxon>
        <taxon>Tissierella</taxon>
    </lineage>
</organism>
<feature type="domain" description="Flagellar basal-body/hook protein C-terminal" evidence="8">
    <location>
        <begin position="424"/>
        <end position="461"/>
    </location>
</feature>
<name>A0A1M4X1T0_9FIRM</name>
<dbReference type="AlphaFoldDB" id="A0A1M4X1T0"/>
<feature type="domain" description="Flagellar hook-associated protein FlgK helical" evidence="9">
    <location>
        <begin position="93"/>
        <end position="323"/>
    </location>
</feature>
<dbReference type="GO" id="GO:0009424">
    <property type="term" value="C:bacterial-type flagellum hook"/>
    <property type="evidence" value="ECO:0007669"/>
    <property type="project" value="UniProtKB-UniRule"/>
</dbReference>
<dbReference type="GO" id="GO:0005198">
    <property type="term" value="F:structural molecule activity"/>
    <property type="evidence" value="ECO:0007669"/>
    <property type="project" value="UniProtKB-UniRule"/>
</dbReference>
<accession>A0A1M4X1T0</accession>
<evidence type="ECO:0000256" key="7">
    <source>
        <dbReference type="RuleBase" id="RU362065"/>
    </source>
</evidence>
<reference evidence="11" key="1">
    <citation type="submission" date="2016-11" db="EMBL/GenBank/DDBJ databases">
        <authorList>
            <person name="Varghese N."/>
            <person name="Submissions S."/>
        </authorList>
    </citation>
    <scope>NUCLEOTIDE SEQUENCE [LARGE SCALE GENOMIC DNA]</scope>
    <source>
        <strain evidence="11">DSM 18095</strain>
    </source>
</reference>
<sequence length="469" mass="52778">MGFGGLYISITGLQASRMSLDTVSHNISNANNPNYVRQSAIHANNPYTTDGRFQKGTGVNVIEVRQIRDEFLDIKVRREITTFGYHYAKSQILEDLEGVFNEISNSSLQKVMHGFWKNWNELSKEPDSLTIRGLVHESSVAFTDTANHISRQLNDIRQNLNKEILVKVDEVNNILNEIGQLNNNIKLVEGEGSRIKANDFRDERNALLDRLSELIPVTSYENAYGETVVSLQGRDLINGNYISTIDIKNDENGLGHIYWKNSNEKIELNGQGELAGFIDVRDSSMVTYMNKLDELVGEFANEVNKLHERGFDLERNNNKIPFFIGSGGKITAANIKVNPELSNYNKIAISSTNGAKGDGEIAKEICKLRDKKLYGDRNGEKDMDIEGYYRNIILTLGIEREASQSIAKNQGFLIKAIDDKRKSISNVSLDEEMADMIRFQHSYSANSRVINAIDEMIETVVTRVGLVGR</sequence>
<evidence type="ECO:0000259" key="9">
    <source>
        <dbReference type="Pfam" id="PF22638"/>
    </source>
</evidence>
<dbReference type="GO" id="GO:0005576">
    <property type="term" value="C:extracellular region"/>
    <property type="evidence" value="ECO:0007669"/>
    <property type="project" value="UniProtKB-SubCell"/>
</dbReference>
<dbReference type="STRING" id="1123404.SAMN02745784_02070"/>
<dbReference type="RefSeq" id="WP_072976114.1">
    <property type="nucleotide sequence ID" value="NZ_FQTY01000009.1"/>
</dbReference>
<keyword evidence="5 7" id="KW-0964">Secreted</keyword>
<evidence type="ECO:0000313" key="10">
    <source>
        <dbReference type="EMBL" id="SHE87283.1"/>
    </source>
</evidence>
<dbReference type="GeneID" id="90994069"/>
<keyword evidence="11" id="KW-1185">Reference proteome</keyword>
<dbReference type="SUPFAM" id="SSF64518">
    <property type="entry name" value="Phase 1 flagellin"/>
    <property type="match status" value="1"/>
</dbReference>
<dbReference type="InterPro" id="IPR010930">
    <property type="entry name" value="Flg_bb/hook_C_dom"/>
</dbReference>
<evidence type="ECO:0000259" key="8">
    <source>
        <dbReference type="Pfam" id="PF06429"/>
    </source>
</evidence>
<dbReference type="Proteomes" id="UP000184114">
    <property type="component" value="Unassembled WGS sequence"/>
</dbReference>
<evidence type="ECO:0000256" key="2">
    <source>
        <dbReference type="ARBA" id="ARBA00004613"/>
    </source>
</evidence>
<dbReference type="EMBL" id="FQTY01000009">
    <property type="protein sequence ID" value="SHE87283.1"/>
    <property type="molecule type" value="Genomic_DNA"/>
</dbReference>
<dbReference type="NCBIfam" id="TIGR02492">
    <property type="entry name" value="flgK_ends"/>
    <property type="match status" value="1"/>
</dbReference>
<dbReference type="PANTHER" id="PTHR30033:SF1">
    <property type="entry name" value="FLAGELLAR HOOK-ASSOCIATED PROTEIN 1"/>
    <property type="match status" value="1"/>
</dbReference>
<keyword evidence="10" id="KW-0966">Cell projection</keyword>
<dbReference type="PANTHER" id="PTHR30033">
    <property type="entry name" value="FLAGELLAR HOOK-ASSOCIATED PROTEIN 1"/>
    <property type="match status" value="1"/>
</dbReference>
<dbReference type="Pfam" id="PF06429">
    <property type="entry name" value="Flg_bbr_C"/>
    <property type="match status" value="1"/>
</dbReference>
<dbReference type="PRINTS" id="PR01005">
    <property type="entry name" value="FLGHOOKAP1"/>
</dbReference>
<keyword evidence="10" id="KW-0969">Cilium</keyword>
<keyword evidence="10" id="KW-0282">Flagellum</keyword>
<gene>
    <name evidence="7" type="primary">flgK</name>
    <name evidence="10" type="ORF">SAMN02745784_02070</name>
</gene>
<evidence type="ECO:0000313" key="11">
    <source>
        <dbReference type="Proteomes" id="UP000184114"/>
    </source>
</evidence>
<dbReference type="Pfam" id="PF22638">
    <property type="entry name" value="FlgK_D1"/>
    <property type="match status" value="1"/>
</dbReference>
<comment type="similarity">
    <text evidence="3 7">Belongs to the flagella basal body rod proteins family.</text>
</comment>
<evidence type="ECO:0000256" key="1">
    <source>
        <dbReference type="ARBA" id="ARBA00004365"/>
    </source>
</evidence>
<proteinExistence type="inferred from homology"/>
<dbReference type="GO" id="GO:0044780">
    <property type="term" value="P:bacterial-type flagellum assembly"/>
    <property type="evidence" value="ECO:0007669"/>
    <property type="project" value="InterPro"/>
</dbReference>
<dbReference type="InterPro" id="IPR053927">
    <property type="entry name" value="FlgK_helical"/>
</dbReference>
<dbReference type="InterPro" id="IPR002371">
    <property type="entry name" value="FlgK"/>
</dbReference>
<evidence type="ECO:0000256" key="5">
    <source>
        <dbReference type="ARBA" id="ARBA00022525"/>
    </source>
</evidence>